<feature type="compositionally biased region" description="Polar residues" evidence="2">
    <location>
        <begin position="300"/>
        <end position="317"/>
    </location>
</feature>
<dbReference type="Proteomes" id="UP000187209">
    <property type="component" value="Unassembled WGS sequence"/>
</dbReference>
<dbReference type="AlphaFoldDB" id="A0A1R2BQI8"/>
<comment type="caution">
    <text evidence="3">The sequence shown here is derived from an EMBL/GenBank/DDBJ whole genome shotgun (WGS) entry which is preliminary data.</text>
</comment>
<sequence length="326" mass="38526">MKKKEFNLDPTMEELKAEVKKYRQIILNQQEKIATIPQLENEIEESEKKLAMELSKLNNKYQNEIEQCSKEMKQYKNMAAKNVQLEEKVKLLTMEIDSFRRQYHKEIDSDNRVAQLQELVATRSKEIQKLEISCNRLKVQLNLKNQEIQKLSNRIIVIEHEVEELSKTKKPQDIEPTVKDESLNSLARYYKKKLEEKDLELKKLSKRMSKMQRVEVQCKIKEEGFESERKEYLDRIAELCKSNKNLEKIAQQNYTKPRISVDESKKREGIIHANYENMVELTRSATEAFNSLVHKEKFSGRSTRPTTAGDSRWSRVNSAHKLHIHT</sequence>
<feature type="coiled-coil region" evidence="1">
    <location>
        <begin position="12"/>
        <end position="102"/>
    </location>
</feature>
<reference evidence="3 4" key="1">
    <citation type="submission" date="2016-11" db="EMBL/GenBank/DDBJ databases">
        <title>The macronuclear genome of Stentor coeruleus: a giant cell with tiny introns.</title>
        <authorList>
            <person name="Slabodnick M."/>
            <person name="Ruby J.G."/>
            <person name="Reiff S.B."/>
            <person name="Swart E.C."/>
            <person name="Gosai S."/>
            <person name="Prabakaran S."/>
            <person name="Witkowska E."/>
            <person name="Larue G.E."/>
            <person name="Fisher S."/>
            <person name="Freeman R.M."/>
            <person name="Gunawardena J."/>
            <person name="Chu W."/>
            <person name="Stover N.A."/>
            <person name="Gregory B.D."/>
            <person name="Nowacki M."/>
            <person name="Derisi J."/>
            <person name="Roy S.W."/>
            <person name="Marshall W.F."/>
            <person name="Sood P."/>
        </authorList>
    </citation>
    <scope>NUCLEOTIDE SEQUENCE [LARGE SCALE GENOMIC DNA]</scope>
    <source>
        <strain evidence="3">WM001</strain>
    </source>
</reference>
<evidence type="ECO:0000256" key="2">
    <source>
        <dbReference type="SAM" id="MobiDB-lite"/>
    </source>
</evidence>
<evidence type="ECO:0000313" key="3">
    <source>
        <dbReference type="EMBL" id="OMJ79062.1"/>
    </source>
</evidence>
<keyword evidence="4" id="KW-1185">Reference proteome</keyword>
<feature type="region of interest" description="Disordered" evidence="2">
    <location>
        <begin position="296"/>
        <end position="326"/>
    </location>
</feature>
<organism evidence="3 4">
    <name type="scientific">Stentor coeruleus</name>
    <dbReference type="NCBI Taxonomy" id="5963"/>
    <lineage>
        <taxon>Eukaryota</taxon>
        <taxon>Sar</taxon>
        <taxon>Alveolata</taxon>
        <taxon>Ciliophora</taxon>
        <taxon>Postciliodesmatophora</taxon>
        <taxon>Heterotrichea</taxon>
        <taxon>Heterotrichida</taxon>
        <taxon>Stentoridae</taxon>
        <taxon>Stentor</taxon>
    </lineage>
</organism>
<name>A0A1R2BQI8_9CILI</name>
<proteinExistence type="predicted"/>
<feature type="coiled-coil region" evidence="1">
    <location>
        <begin position="127"/>
        <end position="249"/>
    </location>
</feature>
<evidence type="ECO:0000256" key="1">
    <source>
        <dbReference type="SAM" id="Coils"/>
    </source>
</evidence>
<gene>
    <name evidence="3" type="ORF">SteCoe_21008</name>
</gene>
<accession>A0A1R2BQI8</accession>
<keyword evidence="1" id="KW-0175">Coiled coil</keyword>
<evidence type="ECO:0000313" key="4">
    <source>
        <dbReference type="Proteomes" id="UP000187209"/>
    </source>
</evidence>
<dbReference type="EMBL" id="MPUH01000490">
    <property type="protein sequence ID" value="OMJ79062.1"/>
    <property type="molecule type" value="Genomic_DNA"/>
</dbReference>
<protein>
    <submittedName>
        <fullName evidence="3">Uncharacterized protein</fullName>
    </submittedName>
</protein>
<dbReference type="OrthoDB" id="10549699at2759"/>